<keyword evidence="1" id="KW-0472">Membrane</keyword>
<reference evidence="2 3" key="1">
    <citation type="submission" date="2021-01" db="EMBL/GenBank/DDBJ databases">
        <title>Genomic Encyclopedia of Type Strains, Phase IV (KMG-IV): sequencing the most valuable type-strain genomes for metagenomic binning, comparative biology and taxonomic classification.</title>
        <authorList>
            <person name="Goeker M."/>
        </authorList>
    </citation>
    <scope>NUCLEOTIDE SEQUENCE [LARGE SCALE GENOMIC DNA]</scope>
    <source>
        <strain evidence="2 3">DSM 105453</strain>
    </source>
</reference>
<dbReference type="EMBL" id="JAFBFH010000001">
    <property type="protein sequence ID" value="MBM7713262.1"/>
    <property type="molecule type" value="Genomic_DNA"/>
</dbReference>
<evidence type="ECO:0000313" key="3">
    <source>
        <dbReference type="Proteomes" id="UP000823485"/>
    </source>
</evidence>
<evidence type="ECO:0000256" key="1">
    <source>
        <dbReference type="SAM" id="Phobius"/>
    </source>
</evidence>
<organism evidence="2 3">
    <name type="scientific">Siminovitchia thermophila</name>
    <dbReference type="NCBI Taxonomy" id="1245522"/>
    <lineage>
        <taxon>Bacteria</taxon>
        <taxon>Bacillati</taxon>
        <taxon>Bacillota</taxon>
        <taxon>Bacilli</taxon>
        <taxon>Bacillales</taxon>
        <taxon>Bacillaceae</taxon>
        <taxon>Siminovitchia</taxon>
    </lineage>
</organism>
<name>A0ABS2R0W4_9BACI</name>
<evidence type="ECO:0000313" key="2">
    <source>
        <dbReference type="EMBL" id="MBM7713262.1"/>
    </source>
</evidence>
<keyword evidence="3" id="KW-1185">Reference proteome</keyword>
<keyword evidence="1" id="KW-0812">Transmembrane</keyword>
<feature type="transmembrane region" description="Helical" evidence="1">
    <location>
        <begin position="6"/>
        <end position="24"/>
    </location>
</feature>
<dbReference type="Proteomes" id="UP000823485">
    <property type="component" value="Unassembled WGS sequence"/>
</dbReference>
<comment type="caution">
    <text evidence="2">The sequence shown here is derived from an EMBL/GenBank/DDBJ whole genome shotgun (WGS) entry which is preliminary data.</text>
</comment>
<keyword evidence="1" id="KW-1133">Transmembrane helix</keyword>
<proteinExistence type="predicted"/>
<accession>A0ABS2R0W4</accession>
<sequence>MSISHFKHLFLIQTSIFVGVFLMINPRVELVFQKAGYFPKTEKLYFNDNGGIRVCGSYVEKDFF</sequence>
<gene>
    <name evidence="2" type="ORF">JOC94_000228</name>
</gene>
<protein>
    <submittedName>
        <fullName evidence="2">Uncharacterized protein</fullName>
    </submittedName>
</protein>